<accession>A0A9J2PLT6</accession>
<dbReference type="GO" id="GO:0005829">
    <property type="term" value="C:cytosol"/>
    <property type="evidence" value="ECO:0007669"/>
    <property type="project" value="TreeGrafter"/>
</dbReference>
<feature type="compositionally biased region" description="Polar residues" evidence="1">
    <location>
        <begin position="802"/>
        <end position="812"/>
    </location>
</feature>
<dbReference type="GO" id="GO:0045202">
    <property type="term" value="C:synapse"/>
    <property type="evidence" value="ECO:0007669"/>
    <property type="project" value="TreeGrafter"/>
</dbReference>
<dbReference type="GO" id="GO:0031114">
    <property type="term" value="P:regulation of microtubule depolymerization"/>
    <property type="evidence" value="ECO:0007669"/>
    <property type="project" value="TreeGrafter"/>
</dbReference>
<name>A0A9J2PLT6_ASCLU</name>
<feature type="domain" description="Microtubule-associated protein 1A/B/S-like MBL-like" evidence="2">
    <location>
        <begin position="9"/>
        <end position="242"/>
    </location>
</feature>
<dbReference type="Pfam" id="PF25281">
    <property type="entry name" value="MBL_MAP1B"/>
    <property type="match status" value="1"/>
</dbReference>
<dbReference type="GO" id="GO:0003779">
    <property type="term" value="F:actin binding"/>
    <property type="evidence" value="ECO:0007669"/>
    <property type="project" value="TreeGrafter"/>
</dbReference>
<dbReference type="GO" id="GO:0005875">
    <property type="term" value="C:microtubule associated complex"/>
    <property type="evidence" value="ECO:0007669"/>
    <property type="project" value="TreeGrafter"/>
</dbReference>
<dbReference type="PANTHER" id="PTHR13843:SF12">
    <property type="entry name" value="ATPASE F1_V1_A1 COMPLEX ALPHA_BETA SUBUNIT NUCLEOTIDE-BINDING DOMAIN-CONTAINING PROTEIN"/>
    <property type="match status" value="1"/>
</dbReference>
<dbReference type="PANTHER" id="PTHR13843">
    <property type="entry name" value="MICROTUBULE-ASSOCIATED PROTEIN"/>
    <property type="match status" value="1"/>
</dbReference>
<feature type="region of interest" description="Disordered" evidence="1">
    <location>
        <begin position="256"/>
        <end position="333"/>
    </location>
</feature>
<evidence type="ECO:0000313" key="3">
    <source>
        <dbReference type="Proteomes" id="UP000036681"/>
    </source>
</evidence>
<dbReference type="GO" id="GO:0043025">
    <property type="term" value="C:neuronal cell body"/>
    <property type="evidence" value="ECO:0007669"/>
    <property type="project" value="TreeGrafter"/>
</dbReference>
<feature type="region of interest" description="Disordered" evidence="1">
    <location>
        <begin position="516"/>
        <end position="659"/>
    </location>
</feature>
<feature type="compositionally biased region" description="Acidic residues" evidence="1">
    <location>
        <begin position="609"/>
        <end position="626"/>
    </location>
</feature>
<feature type="compositionally biased region" description="Basic and acidic residues" evidence="1">
    <location>
        <begin position="557"/>
        <end position="581"/>
    </location>
</feature>
<dbReference type="GO" id="GO:0008017">
    <property type="term" value="F:microtubule binding"/>
    <property type="evidence" value="ECO:0007669"/>
    <property type="project" value="InterPro"/>
</dbReference>
<dbReference type="GO" id="GO:0007409">
    <property type="term" value="P:axonogenesis"/>
    <property type="evidence" value="ECO:0007669"/>
    <property type="project" value="TreeGrafter"/>
</dbReference>
<dbReference type="InterPro" id="IPR057480">
    <property type="entry name" value="MAP1A/B/S-like_MBL"/>
</dbReference>
<dbReference type="AlphaFoldDB" id="A0A9J2PLT6"/>
<feature type="compositionally biased region" description="Basic and acidic residues" evidence="1">
    <location>
        <begin position="395"/>
        <end position="406"/>
    </location>
</feature>
<evidence type="ECO:0000256" key="1">
    <source>
        <dbReference type="SAM" id="MobiDB-lite"/>
    </source>
</evidence>
<feature type="compositionally biased region" description="Low complexity" evidence="1">
    <location>
        <begin position="285"/>
        <end position="300"/>
    </location>
</feature>
<feature type="compositionally biased region" description="Acidic residues" evidence="1">
    <location>
        <begin position="546"/>
        <end position="555"/>
    </location>
</feature>
<feature type="compositionally biased region" description="Pro residues" evidence="1">
    <location>
        <begin position="460"/>
        <end position="474"/>
    </location>
</feature>
<keyword evidence="3" id="KW-1185">Reference proteome</keyword>
<feature type="compositionally biased region" description="Basic and acidic residues" evidence="1">
    <location>
        <begin position="488"/>
        <end position="500"/>
    </location>
</feature>
<feature type="compositionally biased region" description="Basic and acidic residues" evidence="1">
    <location>
        <begin position="627"/>
        <end position="641"/>
    </location>
</feature>
<dbReference type="Proteomes" id="UP000036681">
    <property type="component" value="Unplaced"/>
</dbReference>
<proteinExistence type="predicted"/>
<organism evidence="3 4">
    <name type="scientific">Ascaris lumbricoides</name>
    <name type="common">Giant roundworm</name>
    <dbReference type="NCBI Taxonomy" id="6252"/>
    <lineage>
        <taxon>Eukaryota</taxon>
        <taxon>Metazoa</taxon>
        <taxon>Ecdysozoa</taxon>
        <taxon>Nematoda</taxon>
        <taxon>Chromadorea</taxon>
        <taxon>Rhabditida</taxon>
        <taxon>Spirurina</taxon>
        <taxon>Ascaridomorpha</taxon>
        <taxon>Ascaridoidea</taxon>
        <taxon>Ascarididae</taxon>
        <taxon>Ascaris</taxon>
    </lineage>
</organism>
<evidence type="ECO:0000313" key="4">
    <source>
        <dbReference type="WBParaSite" id="ALUE_0001045801-mRNA-1"/>
    </source>
</evidence>
<dbReference type="GO" id="GO:0005874">
    <property type="term" value="C:microtubule"/>
    <property type="evidence" value="ECO:0007669"/>
    <property type="project" value="InterPro"/>
</dbReference>
<dbReference type="InterPro" id="IPR026074">
    <property type="entry name" value="MAP1"/>
</dbReference>
<feature type="compositionally biased region" description="Basic and acidic residues" evidence="1">
    <location>
        <begin position="532"/>
        <end position="545"/>
    </location>
</feature>
<sequence>MAGDADLVAMLPAGHSVGSIRSRRPVVYIFTGGNEDAALFTVNGFSLLLDGGDQQQIPYWNLIRNYDKVSAVVATRMSPPSLTGISTIFARKLQDECHPTIGAFIGNLPPRSVAAGESDIARMVKKIYDGLHAEGVKASEALATPKMEPITLYEVIGEGALRMIVLNPERGSKELGALANAIKSNENIEKYAAATSLAALFVWHPADTNKPTIRILYPGACPLEKLYTALEKLKGEEYLRHVEYAFADRDKYTSTISANNRGVHPPTIASKLANQKSPSAPRPPTAVTATTTAPSNAATKKPAKPPSAPISSRPPARTSLATHTSTSSKTTKTVVETAAKKVVKQPLAGAALSRMSGTAAKKTSPTKPTAGGAKPTPDAKPAPIRKPSGPTNGAKTKEESKKEKPTTPEPAPASLAAPADDSSKPAENAVSPQNDVQPQPDVEHEPKKQPQPPESEKSITPPPVEKQSTPPPPAQNLDENGLLDGIEEPMKLRKVSMDTGKELDAEDTAILNAADLLDMSAQGDEDGAEEDGVAHGDEGDARGDENGADGDEGGDAGDAHGDEDGAHHIPEVIEGAEKSVAEDQDLLDMSAQGDEDGAEEDGVAHGDEGDAQGDENGADGDEGGDADDAHGDEDGAHHIPEVIEGAEVNVSCKSTEAGNEEMLQQDVPLLDSTPDMPLAPHIPAEHSPALQQEHGGVPQTGERLGVSPVTEQHSHIDELLESGACPFTAGLVSAIVDDASADSALRKMSAPPAMDVLKGDAADMSPSQPKQTDIDIKLSNGDAARTSPHLTQRSVPAASLPDSLTSPASGDSVNAQIKDHVFKFQPDAALDDVIESLAGESEREDHPKEMISPVNEHEEKQQNGGPDHMAAQHAMEDEDAQVLYMPPVTGGPRMRAATTRPSFGGAVSKPKISQPLYFDVVFVPHHGAHPALVDEAAAKAFAISVRSKRYVLSGKESIKPYILDGFVAAKTVWNKPELEIDVVPTHDSDDLRAYNQLKAGEMSEAGINLRCSVERCTLRLSSGNSDDVCAAFKFEM</sequence>
<protein>
    <submittedName>
        <fullName evidence="4">Microtubule-associated protein futsch</fullName>
    </submittedName>
</protein>
<feature type="region of interest" description="Disordered" evidence="1">
    <location>
        <begin position="353"/>
        <end position="500"/>
    </location>
</feature>
<feature type="compositionally biased region" description="Low complexity" evidence="1">
    <location>
        <begin position="356"/>
        <end position="372"/>
    </location>
</feature>
<evidence type="ECO:0000259" key="2">
    <source>
        <dbReference type="Pfam" id="PF25281"/>
    </source>
</evidence>
<feature type="region of interest" description="Disordered" evidence="1">
    <location>
        <begin position="781"/>
        <end position="812"/>
    </location>
</feature>
<dbReference type="GO" id="GO:0000226">
    <property type="term" value="P:microtubule cytoskeleton organization"/>
    <property type="evidence" value="ECO:0007669"/>
    <property type="project" value="InterPro"/>
</dbReference>
<dbReference type="GO" id="GO:0016358">
    <property type="term" value="P:dendrite development"/>
    <property type="evidence" value="ECO:0007669"/>
    <property type="project" value="TreeGrafter"/>
</dbReference>
<dbReference type="GO" id="GO:0030425">
    <property type="term" value="C:dendrite"/>
    <property type="evidence" value="ECO:0007669"/>
    <property type="project" value="TreeGrafter"/>
</dbReference>
<reference evidence="4" key="1">
    <citation type="submission" date="2023-03" db="UniProtKB">
        <authorList>
            <consortium name="WormBaseParasite"/>
        </authorList>
    </citation>
    <scope>IDENTIFICATION</scope>
</reference>
<dbReference type="WBParaSite" id="ALUE_0001045801-mRNA-1">
    <property type="protein sequence ID" value="ALUE_0001045801-mRNA-1"/>
    <property type="gene ID" value="ALUE_0001045801"/>
</dbReference>
<feature type="compositionally biased region" description="Low complexity" evidence="1">
    <location>
        <begin position="309"/>
        <end position="333"/>
    </location>
</feature>